<dbReference type="Proteomes" id="UP000277294">
    <property type="component" value="Unassembled WGS sequence"/>
</dbReference>
<organism evidence="1 2">
    <name type="scientific">Pigmentiphaga humi</name>
    <dbReference type="NCBI Taxonomy" id="2478468"/>
    <lineage>
        <taxon>Bacteria</taxon>
        <taxon>Pseudomonadati</taxon>
        <taxon>Pseudomonadota</taxon>
        <taxon>Betaproteobacteria</taxon>
        <taxon>Burkholderiales</taxon>
        <taxon>Alcaligenaceae</taxon>
        <taxon>Pigmentiphaga</taxon>
    </lineage>
</organism>
<proteinExistence type="predicted"/>
<dbReference type="EMBL" id="UWPJ01000013">
    <property type="protein sequence ID" value="VCU69383.1"/>
    <property type="molecule type" value="Genomic_DNA"/>
</dbReference>
<evidence type="ECO:0000313" key="1">
    <source>
        <dbReference type="EMBL" id="VCU69383.1"/>
    </source>
</evidence>
<dbReference type="Pfam" id="PF08895">
    <property type="entry name" value="DUF1840"/>
    <property type="match status" value="1"/>
</dbReference>
<sequence length="107" mass="11814">MIVTFRSKAAGAVIMLGEHAKPLLELAGKPSDIAGGTRGVFTPEQLGEAIRRIEAALGNERDPQFDETDPVEKEKAARYVGLKQRAFPLLDMLRKAHEQQVNVTWES</sequence>
<keyword evidence="2" id="KW-1185">Reference proteome</keyword>
<gene>
    <name evidence="1" type="ORF">PIGHUM_01445</name>
</gene>
<dbReference type="OrthoDB" id="5296629at2"/>
<dbReference type="InterPro" id="IPR014991">
    <property type="entry name" value="DUF1840"/>
</dbReference>
<dbReference type="RefSeq" id="WP_124078730.1">
    <property type="nucleotide sequence ID" value="NZ_UWPJ01000013.1"/>
</dbReference>
<evidence type="ECO:0000313" key="2">
    <source>
        <dbReference type="Proteomes" id="UP000277294"/>
    </source>
</evidence>
<accession>A0A3P4AZB0</accession>
<reference evidence="1 2" key="1">
    <citation type="submission" date="2018-10" db="EMBL/GenBank/DDBJ databases">
        <authorList>
            <person name="Criscuolo A."/>
        </authorList>
    </citation>
    <scope>NUCLEOTIDE SEQUENCE [LARGE SCALE GENOMIC DNA]</scope>
    <source>
        <strain evidence="1">DnA1</strain>
    </source>
</reference>
<evidence type="ECO:0008006" key="3">
    <source>
        <dbReference type="Google" id="ProtNLM"/>
    </source>
</evidence>
<dbReference type="AlphaFoldDB" id="A0A3P4AZB0"/>
<protein>
    <recommendedName>
        <fullName evidence="3">DUF1840 domain-containing protein</fullName>
    </recommendedName>
</protein>
<name>A0A3P4AZB0_9BURK</name>